<reference evidence="1 2" key="1">
    <citation type="submission" date="2020-02" db="EMBL/GenBank/DDBJ databases">
        <authorList>
            <person name="Chen W.-M."/>
        </authorList>
    </citation>
    <scope>NUCLEOTIDE SEQUENCE [LARGE SCALE GENOMIC DNA]</scope>
    <source>
        <strain evidence="1 2">KDG-16</strain>
    </source>
</reference>
<sequence>MSSAVPGLGPMIVGETFNYNYAERKWGIQTPKSFEHGILQIGGGFLSNKFEGKIESNPIFREGVSKTYGKMATFGVETGSNVLPNLADK</sequence>
<keyword evidence="2" id="KW-1185">Reference proteome</keyword>
<organism evidence="1 2">
    <name type="scientific">Flavobacterium difficile</name>
    <dbReference type="NCBI Taxonomy" id="2709659"/>
    <lineage>
        <taxon>Bacteria</taxon>
        <taxon>Pseudomonadati</taxon>
        <taxon>Bacteroidota</taxon>
        <taxon>Flavobacteriia</taxon>
        <taxon>Flavobacteriales</taxon>
        <taxon>Flavobacteriaceae</taxon>
        <taxon>Flavobacterium</taxon>
    </lineage>
</organism>
<evidence type="ECO:0000313" key="1">
    <source>
        <dbReference type="EMBL" id="NHM00802.1"/>
    </source>
</evidence>
<proteinExistence type="predicted"/>
<dbReference type="Proteomes" id="UP000800984">
    <property type="component" value="Unassembled WGS sequence"/>
</dbReference>
<dbReference type="EMBL" id="JAAJBT010000001">
    <property type="protein sequence ID" value="NHM00802.1"/>
    <property type="molecule type" value="Genomic_DNA"/>
</dbReference>
<comment type="caution">
    <text evidence="1">The sequence shown here is derived from an EMBL/GenBank/DDBJ whole genome shotgun (WGS) entry which is preliminary data.</text>
</comment>
<dbReference type="RefSeq" id="WP_166075838.1">
    <property type="nucleotide sequence ID" value="NZ_JAAJBT010000001.1"/>
</dbReference>
<protein>
    <submittedName>
        <fullName evidence="1">Uncharacterized protein</fullName>
    </submittedName>
</protein>
<accession>A0ABX0I0S9</accession>
<gene>
    <name evidence="1" type="ORF">G4D72_01605</name>
</gene>
<evidence type="ECO:0000313" key="2">
    <source>
        <dbReference type="Proteomes" id="UP000800984"/>
    </source>
</evidence>
<name>A0ABX0I0S9_9FLAO</name>